<dbReference type="Pfam" id="PF00128">
    <property type="entry name" value="Alpha-amylase"/>
    <property type="match status" value="1"/>
</dbReference>
<dbReference type="GO" id="GO:0005975">
    <property type="term" value="P:carbohydrate metabolic process"/>
    <property type="evidence" value="ECO:0007669"/>
    <property type="project" value="InterPro"/>
</dbReference>
<name>A0A1L3JEQ7_9SPHN</name>
<gene>
    <name evidence="2" type="ORF">LPB140_04560</name>
</gene>
<dbReference type="PANTHER" id="PTHR10357:SF209">
    <property type="entry name" value="PERIPLASMIC ALPHA-AMYLASE"/>
    <property type="match status" value="1"/>
</dbReference>
<protein>
    <submittedName>
        <fullName evidence="2">Alpha-amylase</fullName>
    </submittedName>
</protein>
<dbReference type="CDD" id="cd11339">
    <property type="entry name" value="AmyAc_bac_CMD_like_2"/>
    <property type="match status" value="1"/>
</dbReference>
<proteinExistence type="predicted"/>
<evidence type="ECO:0000313" key="2">
    <source>
        <dbReference type="EMBL" id="APG63579.1"/>
    </source>
</evidence>
<dbReference type="STRING" id="1913578.LPB140_04560"/>
<dbReference type="SMART" id="SM00642">
    <property type="entry name" value="Aamy"/>
    <property type="match status" value="1"/>
</dbReference>
<reference evidence="2 3" key="1">
    <citation type="submission" date="2016-11" db="EMBL/GenBank/DDBJ databases">
        <title>Sphingorhabdus sp. LPB0140, isolated from marine environment.</title>
        <authorList>
            <person name="Kim E."/>
            <person name="Yi H."/>
        </authorList>
    </citation>
    <scope>NUCLEOTIDE SEQUENCE [LARGE SCALE GENOMIC DNA]</scope>
    <source>
        <strain evidence="2 3">LPB0140</strain>
    </source>
</reference>
<dbReference type="EMBL" id="CP018154">
    <property type="protein sequence ID" value="APG63579.1"/>
    <property type="molecule type" value="Genomic_DNA"/>
</dbReference>
<feature type="domain" description="Glycosyl hydrolase family 13 catalytic" evidence="1">
    <location>
        <begin position="33"/>
        <end position="505"/>
    </location>
</feature>
<dbReference type="InterPro" id="IPR017853">
    <property type="entry name" value="GH"/>
</dbReference>
<dbReference type="AlphaFoldDB" id="A0A1L3JEQ7"/>
<evidence type="ECO:0000313" key="3">
    <source>
        <dbReference type="Proteomes" id="UP000242561"/>
    </source>
</evidence>
<dbReference type="OrthoDB" id="9805159at2"/>
<organism evidence="2 3">
    <name type="scientific">Sphingorhabdus lutea</name>
    <dbReference type="NCBI Taxonomy" id="1913578"/>
    <lineage>
        <taxon>Bacteria</taxon>
        <taxon>Pseudomonadati</taxon>
        <taxon>Pseudomonadota</taxon>
        <taxon>Alphaproteobacteria</taxon>
        <taxon>Sphingomonadales</taxon>
        <taxon>Sphingomonadaceae</taxon>
        <taxon>Sphingorhabdus</taxon>
    </lineage>
</organism>
<keyword evidence="3" id="KW-1185">Reference proteome</keyword>
<dbReference type="KEGG" id="sphl:LPB140_04560"/>
<dbReference type="PANTHER" id="PTHR10357">
    <property type="entry name" value="ALPHA-AMYLASE FAMILY MEMBER"/>
    <property type="match status" value="1"/>
</dbReference>
<dbReference type="Gene3D" id="3.20.20.80">
    <property type="entry name" value="Glycosidases"/>
    <property type="match status" value="2"/>
</dbReference>
<dbReference type="Proteomes" id="UP000242561">
    <property type="component" value="Chromosome"/>
</dbReference>
<dbReference type="InterPro" id="IPR006047">
    <property type="entry name" value="GH13_cat_dom"/>
</dbReference>
<evidence type="ECO:0000259" key="1">
    <source>
        <dbReference type="SMART" id="SM00642"/>
    </source>
</evidence>
<accession>A0A1L3JEQ7</accession>
<sequence>MAAGHDIKTYDAKTQNILQDLRARPQSDEVIYFVLPDRFENGDTCNDNGGIKGDRLKTGFDPSHKGFYHGGDLKGLINRLDYIQGMGVTAIWFAPIFKNKPVQGPKNGESAGYHGYWVTDFTSVDPHFGSNEEFKAFVDAAHARGMKVYMDIITNHSADVLKTKECAEQNQCEYRSKADYPYTTLGGVDGPAINEGFMGDHIQTKENFEKLTNPNYAGTVMLAKEEANIKKPDWMNNPIYYHNRGDTTFQNESSQYGDFVGLDDFMTENPVVVDGFIDVYADWIEKYGIDGYRIDTARHVNHQFWQKFIPAILEKAKNKGIPNFHIFGEVYGDGVNPGYLAQFSRRDGFPALLDFSFQAAVRQAVGQDDGGTGLRTLFSQDILYEGGDIAAKALPTFLGNHDMGRLSGMIKQDRPGISNEELLKRVQLAHALLMTLRGVPTIYSGDEQGFVSDGNDQDAREDMFPSKTAVYNDNVLIGTNATTADSNFDMGHPIYQLISSLADIRSQHKALRSGDQKLRLYGEKSGIIAVSRFDPDDGSEYLLLFNSANENITANVEVDGASMNFENITGSCPKKISTTGSIKVQMAPLSFAICRAIIGAE</sequence>
<dbReference type="SUPFAM" id="SSF51445">
    <property type="entry name" value="(Trans)glycosidases"/>
    <property type="match status" value="1"/>
</dbReference>